<protein>
    <submittedName>
        <fullName evidence="7">FUSC family protein</fullName>
    </submittedName>
</protein>
<dbReference type="InterPro" id="IPR049453">
    <property type="entry name" value="Memb_transporter_dom"/>
</dbReference>
<dbReference type="Pfam" id="PF13515">
    <property type="entry name" value="FUSC_2"/>
    <property type="match status" value="1"/>
</dbReference>
<feature type="transmembrane region" description="Helical" evidence="5">
    <location>
        <begin position="439"/>
        <end position="461"/>
    </location>
</feature>
<keyword evidence="2 5" id="KW-0812">Transmembrane</keyword>
<keyword evidence="4 5" id="KW-0472">Membrane</keyword>
<evidence type="ECO:0000313" key="8">
    <source>
        <dbReference type="Proteomes" id="UP001200110"/>
    </source>
</evidence>
<evidence type="ECO:0000256" key="3">
    <source>
        <dbReference type="ARBA" id="ARBA00022989"/>
    </source>
</evidence>
<sequence>MHTAPSPVPQTRARQSGLALAHVASPAAWRGALEMRQADPTVALALRVGFATMVALVGCGLLGFTDVAAFAALGTLSSAFLRYEPYPRLAPKLAVVVGAVIVCAAFGAALGALGLTIWTQVVLLSAAGGLAFWLLQAFRITGPGAAIMVFAAAGAAGFADTAHDVGVVTLAITVGAVFGWVVTMWPALLHPHAPARVAVARALAAASAIEAGDDASESAARHAVSQAREVVALTPRRRVDEHTRELFALIDAAEKVVDGRSRDSLDPAHRDFAGLAADLRRIRADVRPPSTTEIAGIEALRPDGVFREGVRRVGDRSILLDVARLTAACLIAGLVAAALGLDHPLWATIGALTALQGAHYRHTVQRGIQRVMGNVAGAMIAVGIFAVEPGYWPLVIVAIVCQTCGEMFVTRNYAVAQIFITTVALVLTSLGASGGAAVAATRVCDTLIGVAIGVLVAAATIKREDQHHLAA</sequence>
<feature type="transmembrane region" description="Helical" evidence="5">
    <location>
        <begin position="322"/>
        <end position="341"/>
    </location>
</feature>
<feature type="domain" description="Integral membrane bound transporter" evidence="6">
    <location>
        <begin position="331"/>
        <end position="456"/>
    </location>
</feature>
<feature type="transmembrane region" description="Helical" evidence="5">
    <location>
        <begin position="375"/>
        <end position="401"/>
    </location>
</feature>
<keyword evidence="8" id="KW-1185">Reference proteome</keyword>
<keyword evidence="3 5" id="KW-1133">Transmembrane helix</keyword>
<evidence type="ECO:0000256" key="5">
    <source>
        <dbReference type="SAM" id="Phobius"/>
    </source>
</evidence>
<comment type="subcellular location">
    <subcellularLocation>
        <location evidence="1">Membrane</location>
        <topology evidence="1">Multi-pass membrane protein</topology>
    </subcellularLocation>
</comment>
<evidence type="ECO:0000256" key="4">
    <source>
        <dbReference type="ARBA" id="ARBA00023136"/>
    </source>
</evidence>
<evidence type="ECO:0000313" key="7">
    <source>
        <dbReference type="EMBL" id="MCF8588366.1"/>
    </source>
</evidence>
<proteinExistence type="predicted"/>
<organism evidence="7 8">
    <name type="scientific">Gordonia liuliyuniae</name>
    <dbReference type="NCBI Taxonomy" id="2911517"/>
    <lineage>
        <taxon>Bacteria</taxon>
        <taxon>Bacillati</taxon>
        <taxon>Actinomycetota</taxon>
        <taxon>Actinomycetes</taxon>
        <taxon>Mycobacteriales</taxon>
        <taxon>Gordoniaceae</taxon>
        <taxon>Gordonia</taxon>
    </lineage>
</organism>
<dbReference type="EMBL" id="JAKKOR010000005">
    <property type="protein sequence ID" value="MCF8588366.1"/>
    <property type="molecule type" value="Genomic_DNA"/>
</dbReference>
<comment type="caution">
    <text evidence="7">The sequence shown here is derived from an EMBL/GenBank/DDBJ whole genome shotgun (WGS) entry which is preliminary data.</text>
</comment>
<accession>A0ABS9IS25</accession>
<dbReference type="RefSeq" id="WP_236997578.1">
    <property type="nucleotide sequence ID" value="NZ_JAKKOR010000005.1"/>
</dbReference>
<feature type="transmembrane region" description="Helical" evidence="5">
    <location>
        <begin position="48"/>
        <end position="81"/>
    </location>
</feature>
<evidence type="ECO:0000256" key="2">
    <source>
        <dbReference type="ARBA" id="ARBA00022692"/>
    </source>
</evidence>
<name>A0ABS9IS25_9ACTN</name>
<reference evidence="7 8" key="1">
    <citation type="submission" date="2022-01" db="EMBL/GenBank/DDBJ databases">
        <authorList>
            <person name="Huang Y."/>
        </authorList>
    </citation>
    <scope>NUCLEOTIDE SEQUENCE [LARGE SCALE GENOMIC DNA]</scope>
    <source>
        <strain evidence="7 8">HY366</strain>
    </source>
</reference>
<dbReference type="Proteomes" id="UP001200110">
    <property type="component" value="Unassembled WGS sequence"/>
</dbReference>
<feature type="transmembrane region" description="Helical" evidence="5">
    <location>
        <begin position="413"/>
        <end position="433"/>
    </location>
</feature>
<evidence type="ECO:0000256" key="1">
    <source>
        <dbReference type="ARBA" id="ARBA00004141"/>
    </source>
</evidence>
<gene>
    <name evidence="7" type="ORF">L5G33_07780</name>
</gene>
<feature type="transmembrane region" description="Helical" evidence="5">
    <location>
        <begin position="165"/>
        <end position="188"/>
    </location>
</feature>
<evidence type="ECO:0000259" key="6">
    <source>
        <dbReference type="Pfam" id="PF13515"/>
    </source>
</evidence>
<feature type="transmembrane region" description="Helical" evidence="5">
    <location>
        <begin position="93"/>
        <end position="111"/>
    </location>
</feature>